<comment type="caution">
    <text evidence="2">The sequence shown here is derived from an EMBL/GenBank/DDBJ whole genome shotgun (WGS) entry which is preliminary data.</text>
</comment>
<organism evidence="2 3">
    <name type="scientific">Elstera cyanobacteriorum</name>
    <dbReference type="NCBI Taxonomy" id="2022747"/>
    <lineage>
        <taxon>Bacteria</taxon>
        <taxon>Pseudomonadati</taxon>
        <taxon>Pseudomonadota</taxon>
        <taxon>Alphaproteobacteria</taxon>
        <taxon>Rhodospirillales</taxon>
        <taxon>Rhodospirillaceae</taxon>
        <taxon>Elstera</taxon>
    </lineage>
</organism>
<dbReference type="Gene3D" id="3.40.50.150">
    <property type="entry name" value="Vaccinia Virus protein VP39"/>
    <property type="match status" value="1"/>
</dbReference>
<dbReference type="RefSeq" id="WP_094406466.1">
    <property type="nucleotide sequence ID" value="NZ_BMJZ01000013.1"/>
</dbReference>
<dbReference type="Proteomes" id="UP000216361">
    <property type="component" value="Unassembled WGS sequence"/>
</dbReference>
<dbReference type="SUPFAM" id="SSF53335">
    <property type="entry name" value="S-adenosyl-L-methionine-dependent methyltransferases"/>
    <property type="match status" value="1"/>
</dbReference>
<dbReference type="OrthoDB" id="7171187at2"/>
<sequence>MPNDAMYGQNHHLKEDIRAYWSKRAETFDQSSGHRIRDGAETSAWQALFRAGLGDVAGKKVLDLACGTGEISRMLLAMGAEVTGADFAEPMLARAKAKHAGLPFTARLSDVETLALESDASYDGILTRHLVWTLTDPMAAFATWFRVLKPGGRLLIVDGDWVSAGPMTQALRALAALLGSRKSGHGESMDLDEHSRILAQVHYNKGLTVEQLTKDLTAIGFVQPRRHSVQPVYLWGMRYEPWGDWLRLNASRRFALSVEKP</sequence>
<gene>
    <name evidence="2" type="ORF">CHR90_00030</name>
</gene>
<keyword evidence="3" id="KW-1185">Reference proteome</keyword>
<evidence type="ECO:0000313" key="2">
    <source>
        <dbReference type="EMBL" id="OYQ22833.1"/>
    </source>
</evidence>
<reference evidence="2 3" key="1">
    <citation type="submission" date="2017-07" db="EMBL/GenBank/DDBJ databases">
        <title>Elstera cyanobacteriorum sp. nov., a novel bacterium isolated from cyanobacterial aggregates in a eutrophic lake.</title>
        <authorList>
            <person name="Cai H."/>
        </authorList>
    </citation>
    <scope>NUCLEOTIDE SEQUENCE [LARGE SCALE GENOMIC DNA]</scope>
    <source>
        <strain evidence="2 3">TH019</strain>
    </source>
</reference>
<dbReference type="PANTHER" id="PTHR43591:SF24">
    <property type="entry name" value="2-METHOXY-6-POLYPRENYL-1,4-BENZOQUINOL METHYLASE, MITOCHONDRIAL"/>
    <property type="match status" value="1"/>
</dbReference>
<evidence type="ECO:0000313" key="3">
    <source>
        <dbReference type="Proteomes" id="UP000216361"/>
    </source>
</evidence>
<dbReference type="EMBL" id="NOXS01000003">
    <property type="protein sequence ID" value="OYQ22833.1"/>
    <property type="molecule type" value="Genomic_DNA"/>
</dbReference>
<dbReference type="InterPro" id="IPR029063">
    <property type="entry name" value="SAM-dependent_MTases_sf"/>
</dbReference>
<name>A0A255Y0Y3_9PROT</name>
<dbReference type="PANTHER" id="PTHR43591">
    <property type="entry name" value="METHYLTRANSFERASE"/>
    <property type="match status" value="1"/>
</dbReference>
<feature type="domain" description="Methyltransferase type 11" evidence="1">
    <location>
        <begin position="62"/>
        <end position="156"/>
    </location>
</feature>
<proteinExistence type="predicted"/>
<dbReference type="CDD" id="cd02440">
    <property type="entry name" value="AdoMet_MTases"/>
    <property type="match status" value="1"/>
</dbReference>
<dbReference type="GO" id="GO:0008757">
    <property type="term" value="F:S-adenosylmethionine-dependent methyltransferase activity"/>
    <property type="evidence" value="ECO:0007669"/>
    <property type="project" value="InterPro"/>
</dbReference>
<evidence type="ECO:0000259" key="1">
    <source>
        <dbReference type="Pfam" id="PF08241"/>
    </source>
</evidence>
<dbReference type="AlphaFoldDB" id="A0A255Y0Y3"/>
<dbReference type="InterPro" id="IPR013216">
    <property type="entry name" value="Methyltransf_11"/>
</dbReference>
<accession>A0A255Y0Y3</accession>
<dbReference type="Pfam" id="PF08241">
    <property type="entry name" value="Methyltransf_11"/>
    <property type="match status" value="1"/>
</dbReference>
<protein>
    <recommendedName>
        <fullName evidence="1">Methyltransferase type 11 domain-containing protein</fullName>
    </recommendedName>
</protein>